<comment type="cofactor">
    <cofactor evidence="1">
        <name>Mg(2+)</name>
        <dbReference type="ChEBI" id="CHEBI:18420"/>
    </cofactor>
</comment>
<keyword evidence="7 9" id="KW-0067">ATP-binding</keyword>
<evidence type="ECO:0000256" key="6">
    <source>
        <dbReference type="ARBA" id="ARBA00022837"/>
    </source>
</evidence>
<dbReference type="SUPFAM" id="SSF56112">
    <property type="entry name" value="Protein kinase-like (PK-like)"/>
    <property type="match status" value="1"/>
</dbReference>
<reference evidence="12" key="1">
    <citation type="submission" date="2021-01" db="EMBL/GenBank/DDBJ databases">
        <authorList>
            <person name="Corre E."/>
            <person name="Pelletier E."/>
            <person name="Niang G."/>
            <person name="Scheremetjew M."/>
            <person name="Finn R."/>
            <person name="Kale V."/>
            <person name="Holt S."/>
            <person name="Cochrane G."/>
            <person name="Meng A."/>
            <person name="Brown T."/>
            <person name="Cohen L."/>
        </authorList>
    </citation>
    <scope>NUCLEOTIDE SEQUENCE</scope>
</reference>
<dbReference type="Gene3D" id="1.10.238.10">
    <property type="entry name" value="EF-hand"/>
    <property type="match status" value="3"/>
</dbReference>
<comment type="similarity">
    <text evidence="8">Belongs to the protein kinase superfamily. Ser/Thr protein kinase family. CDPK subfamily.</text>
</comment>
<dbReference type="InterPro" id="IPR002048">
    <property type="entry name" value="EF_hand_dom"/>
</dbReference>
<feature type="binding site" evidence="9">
    <location>
        <position position="245"/>
    </location>
    <ligand>
        <name>ATP</name>
        <dbReference type="ChEBI" id="CHEBI:30616"/>
    </ligand>
</feature>
<dbReference type="InterPro" id="IPR050205">
    <property type="entry name" value="CDPK_Ser/Thr_kinases"/>
</dbReference>
<feature type="domain" description="EF-hand" evidence="11">
    <location>
        <begin position="529"/>
        <end position="564"/>
    </location>
</feature>
<dbReference type="EMBL" id="HBFQ01004906">
    <property type="protein sequence ID" value="CAD8829069.1"/>
    <property type="molecule type" value="Transcribed_RNA"/>
</dbReference>
<evidence type="ECO:0000256" key="4">
    <source>
        <dbReference type="ARBA" id="ARBA00022741"/>
    </source>
</evidence>
<sequence length="671" mass="75327">MRGDAVHRLQVAGHEVQAGVGAWSPLQVGERVQYWAASLNKFLVTVVSAVNGTNQSVQLACKPNTWIDVPEQRVKIVRCRNNLHGGVRKISDLDGESKRIAENLQHLLREGCEQELERVSLANFDAFHSGRSDFIDLQQFTALCATLNKKLNIGPPDPAIVQKLFHSYDIDDNGTIERTEFPTAFRRLLRWVLASFKVLEVRDLVKTNLSNLEEKYDLGERLGQGAMGVAYSATEKATGRRVVVKVNKEPTDREDFDKVRDLSHPNVIKVIELFTKPRIAIVSEFCEGGDLFGCLEYCHAQHFPISHRFLAHVMSSAMRGVHYLHATVRICHNDLKPDNIFLDRRPTAADLATHDFPRFVIADFGLARAEDLEVSGDPRYKPPESYTRHDRRATKAADIWALGVTQFELLSGGRLIYTNHRNLSQWNTFVKFEGGALYKRFHDGICGGADPDWREIAGSSRAADLTKKLLAREPRARIGLQQALDHPYLAVLDEASVAHEVVRGLALRSNMTNLKMTLLNMVALKLHGDAVAHFEQLWDKFDLDKKGLLTEGSFVRVARSYDSSMDDATAREIFRSADLDASEGLDFREFMALMANTNSLSREQLAEAFKSMFAEASVRGDGKVNVDAFLGIFPSAVQKHKKGILELFSQIDKSQDGYIDQNEFVAYIDSI</sequence>
<evidence type="ECO:0000256" key="8">
    <source>
        <dbReference type="ARBA" id="ARBA00024334"/>
    </source>
</evidence>
<dbReference type="InterPro" id="IPR008271">
    <property type="entry name" value="Ser/Thr_kinase_AS"/>
</dbReference>
<evidence type="ECO:0000256" key="1">
    <source>
        <dbReference type="ARBA" id="ARBA00001946"/>
    </source>
</evidence>
<dbReference type="PANTHER" id="PTHR24349">
    <property type="entry name" value="SERINE/THREONINE-PROTEIN KINASE"/>
    <property type="match status" value="1"/>
</dbReference>
<dbReference type="InterPro" id="IPR000719">
    <property type="entry name" value="Prot_kinase_dom"/>
</dbReference>
<keyword evidence="4 9" id="KW-0547">Nucleotide-binding</keyword>
<dbReference type="InterPro" id="IPR018247">
    <property type="entry name" value="EF_Hand_1_Ca_BS"/>
</dbReference>
<keyword evidence="3" id="KW-0808">Transferase</keyword>
<evidence type="ECO:0008006" key="13">
    <source>
        <dbReference type="Google" id="ProtNLM"/>
    </source>
</evidence>
<evidence type="ECO:0000256" key="2">
    <source>
        <dbReference type="ARBA" id="ARBA00022527"/>
    </source>
</evidence>
<feature type="domain" description="Protein kinase" evidence="10">
    <location>
        <begin position="216"/>
        <end position="489"/>
    </location>
</feature>
<evidence type="ECO:0000256" key="5">
    <source>
        <dbReference type="ARBA" id="ARBA00022777"/>
    </source>
</evidence>
<dbReference type="GO" id="GO:0004674">
    <property type="term" value="F:protein serine/threonine kinase activity"/>
    <property type="evidence" value="ECO:0007669"/>
    <property type="project" value="UniProtKB-KW"/>
</dbReference>
<dbReference type="GO" id="GO:0005509">
    <property type="term" value="F:calcium ion binding"/>
    <property type="evidence" value="ECO:0007669"/>
    <property type="project" value="InterPro"/>
</dbReference>
<gene>
    <name evidence="12" type="ORF">NSCI0253_LOCUS3415</name>
</gene>
<proteinExistence type="inferred from homology"/>
<feature type="domain" description="EF-hand" evidence="11">
    <location>
        <begin position="639"/>
        <end position="671"/>
    </location>
</feature>
<dbReference type="SMART" id="SM00220">
    <property type="entry name" value="S_TKc"/>
    <property type="match status" value="1"/>
</dbReference>
<dbReference type="InterPro" id="IPR017441">
    <property type="entry name" value="Protein_kinase_ATP_BS"/>
</dbReference>
<evidence type="ECO:0000313" key="12">
    <source>
        <dbReference type="EMBL" id="CAD8829069.1"/>
    </source>
</evidence>
<dbReference type="PROSITE" id="PS00107">
    <property type="entry name" value="PROTEIN_KINASE_ATP"/>
    <property type="match status" value="1"/>
</dbReference>
<protein>
    <recommendedName>
        <fullName evidence="13">Calmodulin</fullName>
    </recommendedName>
</protein>
<dbReference type="PROSITE" id="PS00108">
    <property type="entry name" value="PROTEIN_KINASE_ST"/>
    <property type="match status" value="1"/>
</dbReference>
<evidence type="ECO:0000256" key="3">
    <source>
        <dbReference type="ARBA" id="ARBA00022679"/>
    </source>
</evidence>
<keyword evidence="5" id="KW-0418">Kinase</keyword>
<dbReference type="PROSITE" id="PS50011">
    <property type="entry name" value="PROTEIN_KINASE_DOM"/>
    <property type="match status" value="1"/>
</dbReference>
<dbReference type="Gene3D" id="3.30.200.20">
    <property type="entry name" value="Phosphorylase Kinase, domain 1"/>
    <property type="match status" value="1"/>
</dbReference>
<dbReference type="AlphaFoldDB" id="A0A7S1EX98"/>
<keyword evidence="2" id="KW-0723">Serine/threonine-protein kinase</keyword>
<keyword evidence="6" id="KW-0106">Calcium</keyword>
<evidence type="ECO:0000259" key="11">
    <source>
        <dbReference type="PROSITE" id="PS50222"/>
    </source>
</evidence>
<evidence type="ECO:0000259" key="10">
    <source>
        <dbReference type="PROSITE" id="PS50011"/>
    </source>
</evidence>
<dbReference type="InterPro" id="IPR011009">
    <property type="entry name" value="Kinase-like_dom_sf"/>
</dbReference>
<evidence type="ECO:0000256" key="7">
    <source>
        <dbReference type="ARBA" id="ARBA00022840"/>
    </source>
</evidence>
<dbReference type="Pfam" id="PF00069">
    <property type="entry name" value="Pkinase"/>
    <property type="match status" value="1"/>
</dbReference>
<organism evidence="12">
    <name type="scientific">Noctiluca scintillans</name>
    <name type="common">Sea sparkle</name>
    <name type="synonym">Red tide dinoflagellate</name>
    <dbReference type="NCBI Taxonomy" id="2966"/>
    <lineage>
        <taxon>Eukaryota</taxon>
        <taxon>Sar</taxon>
        <taxon>Alveolata</taxon>
        <taxon>Dinophyceae</taxon>
        <taxon>Noctilucales</taxon>
        <taxon>Noctilucaceae</taxon>
        <taxon>Noctiluca</taxon>
    </lineage>
</organism>
<feature type="domain" description="EF-hand" evidence="11">
    <location>
        <begin position="565"/>
        <end position="600"/>
    </location>
</feature>
<dbReference type="SMART" id="SM00054">
    <property type="entry name" value="EFh"/>
    <property type="match status" value="5"/>
</dbReference>
<dbReference type="PROSITE" id="PS00018">
    <property type="entry name" value="EF_HAND_1"/>
    <property type="match status" value="2"/>
</dbReference>
<name>A0A7S1EX98_NOCSC</name>
<dbReference type="InterPro" id="IPR011992">
    <property type="entry name" value="EF-hand-dom_pair"/>
</dbReference>
<dbReference type="GO" id="GO:0005524">
    <property type="term" value="F:ATP binding"/>
    <property type="evidence" value="ECO:0007669"/>
    <property type="project" value="UniProtKB-UniRule"/>
</dbReference>
<evidence type="ECO:0000256" key="9">
    <source>
        <dbReference type="PROSITE-ProRule" id="PRU10141"/>
    </source>
</evidence>
<dbReference type="Gene3D" id="1.10.510.10">
    <property type="entry name" value="Transferase(Phosphotransferase) domain 1"/>
    <property type="match status" value="1"/>
</dbReference>
<feature type="domain" description="EF-hand" evidence="11">
    <location>
        <begin position="156"/>
        <end position="191"/>
    </location>
</feature>
<dbReference type="CDD" id="cd00051">
    <property type="entry name" value="EFh"/>
    <property type="match status" value="2"/>
</dbReference>
<accession>A0A7S1EX98</accession>
<dbReference type="Pfam" id="PF13499">
    <property type="entry name" value="EF-hand_7"/>
    <property type="match status" value="1"/>
</dbReference>
<dbReference type="PROSITE" id="PS50222">
    <property type="entry name" value="EF_HAND_2"/>
    <property type="match status" value="4"/>
</dbReference>
<dbReference type="SUPFAM" id="SSF47473">
    <property type="entry name" value="EF-hand"/>
    <property type="match status" value="2"/>
</dbReference>